<dbReference type="EMBL" id="CP054212">
    <property type="protein sequence ID" value="QKJ88038.1"/>
    <property type="molecule type" value="Genomic_DNA"/>
</dbReference>
<feature type="domain" description="dATP/dGTP diphosphohydrolase N-terminal" evidence="1">
    <location>
        <begin position="3"/>
        <end position="89"/>
    </location>
</feature>
<sequence length="99" mass="11311">MTTKHDAGKWRFSLIPLGTLKPVIDVLEFGAQKYAVDNWKTVPDARTRYFDAAMRHITAWWGGERNDSESGLPHLAHAICCLLFLLWLDGSDDVRRNLL</sequence>
<reference evidence="2 3" key="1">
    <citation type="submission" date="2020-06" db="EMBL/GenBank/DDBJ databases">
        <title>Genome sequence of Paramixta manurensis strain PD-1.</title>
        <authorList>
            <person name="Lee C.W."/>
            <person name="Kim J."/>
        </authorList>
    </citation>
    <scope>NUCLEOTIDE SEQUENCE [LARGE SCALE GENOMIC DNA]</scope>
    <source>
        <strain evidence="2 3">PD-1</strain>
    </source>
</reference>
<dbReference type="KEGG" id="pmak:PMPD1_3106"/>
<dbReference type="Pfam" id="PF18909">
    <property type="entry name" value="dGTP_diPhyd_N"/>
    <property type="match status" value="1"/>
</dbReference>
<evidence type="ECO:0000259" key="1">
    <source>
        <dbReference type="Pfam" id="PF18909"/>
    </source>
</evidence>
<name>A0A6M8UBD2_9GAMM</name>
<protein>
    <recommendedName>
        <fullName evidence="1">dATP/dGTP diphosphohydrolase N-terminal domain-containing protein</fullName>
    </recommendedName>
</protein>
<dbReference type="InterPro" id="IPR044038">
    <property type="entry name" value="dATP/dGTP_diPOhydrolase_N"/>
</dbReference>
<evidence type="ECO:0000313" key="3">
    <source>
        <dbReference type="Proteomes" id="UP000505325"/>
    </source>
</evidence>
<organism evidence="2 3">
    <name type="scientific">Paramixta manurensis</name>
    <dbReference type="NCBI Taxonomy" id="2740817"/>
    <lineage>
        <taxon>Bacteria</taxon>
        <taxon>Pseudomonadati</taxon>
        <taxon>Pseudomonadota</taxon>
        <taxon>Gammaproteobacteria</taxon>
        <taxon>Enterobacterales</taxon>
        <taxon>Erwiniaceae</taxon>
        <taxon>Paramixta</taxon>
    </lineage>
</organism>
<proteinExistence type="predicted"/>
<dbReference type="Proteomes" id="UP000505325">
    <property type="component" value="Chromosome"/>
</dbReference>
<accession>A0A6M8UBD2</accession>
<keyword evidence="3" id="KW-1185">Reference proteome</keyword>
<dbReference type="AlphaFoldDB" id="A0A6M8UBD2"/>
<evidence type="ECO:0000313" key="2">
    <source>
        <dbReference type="EMBL" id="QKJ88038.1"/>
    </source>
</evidence>
<gene>
    <name evidence="2" type="ORF">PMPD1_3106</name>
</gene>
<dbReference type="RefSeq" id="WP_173634931.1">
    <property type="nucleotide sequence ID" value="NZ_CP054212.1"/>
</dbReference>